<sequence length="1498" mass="169579">MTSAAYLADDVAADMQEVDRGNPGEAQRHQTSGTRPARLFLADGCNPDRIMIEEITDYRHRNPRSTMPAETATSCGARFINPLVNGHADQDQVHFALPSSSAAGTHHDLPNMLVKQLLVAAFFTLSVTATPVANTDQAELDVRAVNDVRAEPLVAREDMEAARLLSPTQAPPHVLRLPPLVKESHDFPHYEGQLEMQEQLKVFHINTFLTRNYLQICNIRSPAAGQASRVSMGGVRPVTNEYLLRLALPSKGIYWRLDSQLQLQGREGSYHSFGEDHSSMWALFLFGLLLLHVVTIVCDEVKDQQVYFPSKQKPDEVKSNNEFAAPGFQDPSRGMFSVYEHIMRPSKVQNHTVYLSLFSDPTVAASWLGGDGGYVYQVHASPNMFPVRSTLGRNCNFMHHWTIVAMGKIYLEQIVSFSSVAANQTISPENAGAPWYKPQLIFEANDYYYGRDYDKAEMSPGQPQLAGYPEDHPSYNESTAVYDESQPSSLRTAGEEFLNLCASKPLPPCQGQLRHCMPDESPIPRELRISDADTLKATEYVKGAETMDQLYKVLKSGARAFSLAEHQRLTNMLDIDRSVSKLKPLREMRKLLQVYIEKQRRKIGFGRIAEPKGKTPKPLFRPGKVMVPGIVDILAAAYKTYLAFREDTDMLTRLAALTSWIVFVRCIMEYEADKANGERKPVQLVACTVGDVLLFTPLAPLGMVIHIVRDMTSNIPHIRKMIEIRDKFVSLREIKNGADREWGSYCNNISDYLKTDDYTNIHHDQFFAEIITIEYAAAEELSVLKAGYSLLLASSNNDEERESIQLSYAHGAARLYISMCDVIDARRQNLTDETHMRLMEFMEQKRIEFSTRFYQEWNKSAIEFIYSRDSLASIKSLTGVNEHRDIYRRTLEESLWTASANHPVKLPSWEKTKLSIPEKKVEFCKKYRKLQTANDRQQPVEEQDCHLNDFWDAEKLDRLRSGDMRCKLGDRSYGLNQLFLTSCPIQALQRSLNCTEKPTSVLEVEDFQLLQNAGIDKSLVQGGKAGEDGWTPPEVWTESPQEAAVDCKAKNMSWDFFTEDVVKLEQGRLGCRRINGRPWETMRRINGEQIEICRSLHSCQIAPSIEQLPFNDRPEDYGFPSTPPPPPWQSRLLDCYELDINWSKLTKGPNWLNDSHRRVAEGLDRCGSKDKGLNYWLQWHPKWSQVQLNQGRKYSSLVEYIDGEPHRRLDFNGSLPDAAFAEDSWKMGMPPNDSWKMGMPPNVEPPEDTHISGKPWDGTPPETSIICDDPHWEMHDADEAGVLRKNLIANSHVSCGRHGWDQTWHWADQGTKLVWCLKSGKRCIYWPDSNLQYMHPDTINHARGFKIPDTRPPPSLLPPKAKPGLDELTDSNLLELTSPEAVDGCARASDLSYNFRMGDNSGDGTWKTLLMRFGNSEWVTLAEAPSAGFRSGVTPVNLRDTFREKGHLDRNGNVYLGKITDLEIWQEGRSTIFEGGWAIGGSSGSELMGRGYVSLVQN</sequence>
<gene>
    <name evidence="5" type="ORF">L249_5670</name>
</gene>
<dbReference type="EMBL" id="LKCN02000024">
    <property type="protein sequence ID" value="RCI07692.1"/>
    <property type="molecule type" value="Genomic_DNA"/>
</dbReference>
<dbReference type="Gene3D" id="3.90.210.10">
    <property type="entry name" value="Heat-Labile Enterotoxin, subunit A"/>
    <property type="match status" value="1"/>
</dbReference>
<dbReference type="Proteomes" id="UP000253664">
    <property type="component" value="Unassembled WGS sequence"/>
</dbReference>
<organism evidence="5 6">
    <name type="scientific">Ophiocordyceps polyrhachis-furcata BCC 54312</name>
    <dbReference type="NCBI Taxonomy" id="1330021"/>
    <lineage>
        <taxon>Eukaryota</taxon>
        <taxon>Fungi</taxon>
        <taxon>Dikarya</taxon>
        <taxon>Ascomycota</taxon>
        <taxon>Pezizomycotina</taxon>
        <taxon>Sordariomycetes</taxon>
        <taxon>Hypocreomycetidae</taxon>
        <taxon>Hypocreales</taxon>
        <taxon>Ophiocordycipitaceae</taxon>
        <taxon>Ophiocordyceps</taxon>
    </lineage>
</organism>
<keyword evidence="6" id="KW-1185">Reference proteome</keyword>
<keyword evidence="4" id="KW-1015">Disulfide bond</keyword>
<keyword evidence="3" id="KW-0843">Virulence</keyword>
<comment type="caution">
    <text evidence="5">The sequence shown here is derived from an EMBL/GenBank/DDBJ whole genome shotgun (WGS) entry which is preliminary data.</text>
</comment>
<name>A0A367L0E9_9HYPO</name>
<evidence type="ECO:0000256" key="4">
    <source>
        <dbReference type="ARBA" id="ARBA00023157"/>
    </source>
</evidence>
<dbReference type="GO" id="GO:0090729">
    <property type="term" value="F:toxin activity"/>
    <property type="evidence" value="ECO:0007669"/>
    <property type="project" value="UniProtKB-KW"/>
</dbReference>
<dbReference type="OrthoDB" id="4922652at2759"/>
<evidence type="ECO:0000256" key="1">
    <source>
        <dbReference type="ARBA" id="ARBA00022656"/>
    </source>
</evidence>
<dbReference type="Pfam" id="PF01375">
    <property type="entry name" value="Enterotoxin_a"/>
    <property type="match status" value="1"/>
</dbReference>
<evidence type="ECO:0000256" key="2">
    <source>
        <dbReference type="ARBA" id="ARBA00022729"/>
    </source>
</evidence>
<dbReference type="SUPFAM" id="SSF56399">
    <property type="entry name" value="ADP-ribosylation"/>
    <property type="match status" value="1"/>
</dbReference>
<proteinExistence type="predicted"/>
<evidence type="ECO:0000256" key="3">
    <source>
        <dbReference type="ARBA" id="ARBA00023026"/>
    </source>
</evidence>
<keyword evidence="1" id="KW-0800">Toxin</keyword>
<accession>A0A367L0E9</accession>
<evidence type="ECO:0000313" key="5">
    <source>
        <dbReference type="EMBL" id="RCI07692.1"/>
    </source>
</evidence>
<keyword evidence="2" id="KW-0732">Signal</keyword>
<dbReference type="InterPro" id="IPR001144">
    <property type="entry name" value="Enterotoxin_A"/>
</dbReference>
<protein>
    <submittedName>
        <fullName evidence="5">Uncharacterized protein</fullName>
    </submittedName>
</protein>
<dbReference type="STRING" id="1330021.A0A367L0E9"/>
<reference evidence="5 6" key="1">
    <citation type="journal article" date="2015" name="BMC Genomics">
        <title>Insights from the genome of Ophiocordyceps polyrhachis-furcata to pathogenicity and host specificity in insect fungi.</title>
        <authorList>
            <person name="Wichadakul D."/>
            <person name="Kobmoo N."/>
            <person name="Ingsriswang S."/>
            <person name="Tangphatsornruang S."/>
            <person name="Chantasingh D."/>
            <person name="Luangsa-ard J.J."/>
            <person name="Eurwilaichitr L."/>
        </authorList>
    </citation>
    <scope>NUCLEOTIDE SEQUENCE [LARGE SCALE GENOMIC DNA]</scope>
    <source>
        <strain evidence="5 6">BCC 54312</strain>
    </source>
</reference>
<evidence type="ECO:0000313" key="6">
    <source>
        <dbReference type="Proteomes" id="UP000253664"/>
    </source>
</evidence>